<evidence type="ECO:0000313" key="7">
    <source>
        <dbReference type="Proteomes" id="UP000231070"/>
    </source>
</evidence>
<feature type="domain" description="Methyl-accepting transducer" evidence="4">
    <location>
        <begin position="564"/>
        <end position="800"/>
    </location>
</feature>
<evidence type="ECO:0000256" key="3">
    <source>
        <dbReference type="PROSITE-ProRule" id="PRU00284"/>
    </source>
</evidence>
<evidence type="ECO:0000256" key="1">
    <source>
        <dbReference type="ARBA" id="ARBA00023224"/>
    </source>
</evidence>
<dbReference type="Pfam" id="PF00672">
    <property type="entry name" value="HAMP"/>
    <property type="match status" value="1"/>
</dbReference>
<dbReference type="Gene3D" id="6.10.340.10">
    <property type="match status" value="1"/>
</dbReference>
<proteinExistence type="inferred from homology"/>
<dbReference type="PANTHER" id="PTHR32089:SF112">
    <property type="entry name" value="LYSOZYME-LIKE PROTEIN-RELATED"/>
    <property type="match status" value="1"/>
</dbReference>
<dbReference type="Gene3D" id="1.10.287.950">
    <property type="entry name" value="Methyl-accepting chemotaxis protein"/>
    <property type="match status" value="1"/>
</dbReference>
<comment type="caution">
    <text evidence="6">The sequence shown here is derived from an EMBL/GenBank/DDBJ whole genome shotgun (WGS) entry which is preliminary data.</text>
</comment>
<organism evidence="6 7">
    <name type="scientific">Pleomorphomonas carboxyditropha</name>
    <dbReference type="NCBI Taxonomy" id="2023338"/>
    <lineage>
        <taxon>Bacteria</taxon>
        <taxon>Pseudomonadati</taxon>
        <taxon>Pseudomonadota</taxon>
        <taxon>Alphaproteobacteria</taxon>
        <taxon>Hyphomicrobiales</taxon>
        <taxon>Pleomorphomonadaceae</taxon>
        <taxon>Pleomorphomonas</taxon>
    </lineage>
</organism>
<comment type="similarity">
    <text evidence="2">Belongs to the methyl-accepting chemotaxis (MCP) protein family.</text>
</comment>
<sequence>MARPDRRGSRLGRMAYVRSKYEGEIMKRREALARQSITRKISASLVLLALLAAVVGAAGAFGLSRLGLAVDLTSRSATAVADVGAAGDAVNRFILTRDPDAAKRASELLDRVNADIAGLGAADDPTLKPVNAAIGAFRQSIDALVNASTDIATAWASVDKSVSSLQWVAHKLQSDAKMKSQEMEQLAATEQAKVREASEFLALAYQGQVLAVKARTSLVRYTASRDGADIAVAKTAIDQAKAAIGSIYNFASSDAIGDQMRLASKPINELAKLMAKMTTATDPTEIEGLRLQVDAGIDSFVTGTEAIVSAARDLGKASQEAAQQAADDKTKANTTFDQGISLSYTADGLTIQTAGYKLDPTDDNQANVQTMLGTAIETGKSIAASGLADPSADIQSFGTAFADLVKGTKAFAAAREASVQHSAAAVAAIRSVSDQHAASAVESRTSSYALMAVITAATLLLAFAVSIGMSRLVSRPIVSLTKAMARLATGDTDVDLGGNRRRDEIGDMLRAVQVFRDNAIERHRLASEAEAEQERRAARQEAIEVLIQDFRKEIAAMLTSVSSNADQMEETARALASIAEQASSRATGAAEASGDASVGVQTVAAAAEELSASIAEIARQTENATQVARRASEEARRTDATIVSLAEAADRIGNVVTLIKAIAEQTNLLALNATIEAARAGEAGKGFAVVASEVKNLAGQTAKATEEIATQIAAIQVSTSEAVTAIRSISDIMVDVDRTTMIISSAVTEQGTATSEISSNAQRAAAGTRSATEETEALTHVVGETSQSASAVSAASNDMNEQAGRLRTAVEGFINRVMAA</sequence>
<dbReference type="InterPro" id="IPR004089">
    <property type="entry name" value="MCPsignal_dom"/>
</dbReference>
<keyword evidence="7" id="KW-1185">Reference proteome</keyword>
<dbReference type="Pfam" id="PF00015">
    <property type="entry name" value="MCPsignal"/>
    <property type="match status" value="1"/>
</dbReference>
<dbReference type="SMART" id="SM00283">
    <property type="entry name" value="MA"/>
    <property type="match status" value="1"/>
</dbReference>
<protein>
    <recommendedName>
        <fullName evidence="8">Methyl-accepting chemotaxis protein</fullName>
    </recommendedName>
</protein>
<dbReference type="SUPFAM" id="SSF58104">
    <property type="entry name" value="Methyl-accepting chemotaxis protein (MCP) signaling domain"/>
    <property type="match status" value="1"/>
</dbReference>
<evidence type="ECO:0008006" key="8">
    <source>
        <dbReference type="Google" id="ProtNLM"/>
    </source>
</evidence>
<name>A0A2G9WPB6_9HYPH</name>
<reference evidence="6 7" key="1">
    <citation type="submission" date="2017-08" db="EMBL/GenBank/DDBJ databases">
        <title>Pleomorphomonas carboxidotrophicus sp. nov., a new mesophilic hydrogenogenic carboxidotroph.</title>
        <authorList>
            <person name="Esquivel-Elizondo S."/>
            <person name="Krajmalnik-Brown R."/>
            <person name="Maldonado J."/>
        </authorList>
    </citation>
    <scope>NUCLEOTIDE SEQUENCE [LARGE SCALE GENOMIC DNA]</scope>
    <source>
        <strain evidence="6 7">SVCO-16</strain>
    </source>
</reference>
<dbReference type="PROSITE" id="PS50885">
    <property type="entry name" value="HAMP"/>
    <property type="match status" value="1"/>
</dbReference>
<dbReference type="CDD" id="cd06225">
    <property type="entry name" value="HAMP"/>
    <property type="match status" value="1"/>
</dbReference>
<evidence type="ECO:0000259" key="5">
    <source>
        <dbReference type="PROSITE" id="PS50885"/>
    </source>
</evidence>
<dbReference type="GO" id="GO:0007165">
    <property type="term" value="P:signal transduction"/>
    <property type="evidence" value="ECO:0007669"/>
    <property type="project" value="UniProtKB-KW"/>
</dbReference>
<evidence type="ECO:0000259" key="4">
    <source>
        <dbReference type="PROSITE" id="PS50111"/>
    </source>
</evidence>
<dbReference type="EMBL" id="NQVN01000031">
    <property type="protein sequence ID" value="PIO96547.1"/>
    <property type="molecule type" value="Genomic_DNA"/>
</dbReference>
<accession>A0A2G9WPB6</accession>
<dbReference type="OrthoDB" id="3378718at2"/>
<feature type="domain" description="HAMP" evidence="5">
    <location>
        <begin position="471"/>
        <end position="524"/>
    </location>
</feature>
<dbReference type="InterPro" id="IPR003660">
    <property type="entry name" value="HAMP_dom"/>
</dbReference>
<keyword evidence="1 3" id="KW-0807">Transducer</keyword>
<dbReference type="PROSITE" id="PS50111">
    <property type="entry name" value="CHEMOTAXIS_TRANSDUC_2"/>
    <property type="match status" value="1"/>
</dbReference>
<dbReference type="GO" id="GO:0016020">
    <property type="term" value="C:membrane"/>
    <property type="evidence" value="ECO:0007669"/>
    <property type="project" value="InterPro"/>
</dbReference>
<dbReference type="AlphaFoldDB" id="A0A2G9WPB6"/>
<dbReference type="PANTHER" id="PTHR32089">
    <property type="entry name" value="METHYL-ACCEPTING CHEMOTAXIS PROTEIN MCPB"/>
    <property type="match status" value="1"/>
</dbReference>
<evidence type="ECO:0000256" key="2">
    <source>
        <dbReference type="ARBA" id="ARBA00029447"/>
    </source>
</evidence>
<evidence type="ECO:0000313" key="6">
    <source>
        <dbReference type="EMBL" id="PIO96547.1"/>
    </source>
</evidence>
<gene>
    <name evidence="6" type="ORF">CJ014_24965</name>
</gene>
<dbReference type="Proteomes" id="UP000231070">
    <property type="component" value="Unassembled WGS sequence"/>
</dbReference>
<dbReference type="SMART" id="SM00304">
    <property type="entry name" value="HAMP"/>
    <property type="match status" value="1"/>
</dbReference>